<feature type="binding site" evidence="13">
    <location>
        <position position="49"/>
    </location>
    <ligand>
        <name>NADPH</name>
        <dbReference type="ChEBI" id="CHEBI:57783"/>
    </ligand>
</feature>
<comment type="similarity">
    <text evidence="1 13 17">Belongs to the NAD-dependent glycerol-3-phosphate dehydrogenase family.</text>
</comment>
<dbReference type="InterPro" id="IPR006168">
    <property type="entry name" value="G3P_DH_NAD-dep"/>
</dbReference>
<feature type="binding site" evidence="13">
    <location>
        <position position="253"/>
    </location>
    <ligand>
        <name>sn-glycerol 3-phosphate</name>
        <dbReference type="ChEBI" id="CHEBI:57597"/>
    </ligand>
</feature>
<reference evidence="20" key="1">
    <citation type="submission" date="2020-10" db="EMBL/GenBank/DDBJ databases">
        <authorList>
            <person name="Gilroy R."/>
        </authorList>
    </citation>
    <scope>NUCLEOTIDE SEQUENCE</scope>
    <source>
        <strain evidence="20">ChiHjej12B11-29160</strain>
    </source>
</reference>
<evidence type="ECO:0000256" key="6">
    <source>
        <dbReference type="ARBA" id="ARBA00023098"/>
    </source>
</evidence>
<keyword evidence="4 13" id="KW-0560">Oxidoreductase</keyword>
<dbReference type="EMBL" id="DVMQ01000015">
    <property type="protein sequence ID" value="HIU24183.1"/>
    <property type="molecule type" value="Genomic_DNA"/>
</dbReference>
<dbReference type="PRINTS" id="PR00077">
    <property type="entry name" value="GPDHDRGNASE"/>
</dbReference>
<proteinExistence type="inferred from homology"/>
<feature type="binding site" evidence="13">
    <location>
        <position position="280"/>
    </location>
    <ligand>
        <name>NADPH</name>
        <dbReference type="ChEBI" id="CHEBI:57783"/>
    </ligand>
</feature>
<feature type="binding site" evidence="13">
    <location>
        <position position="12"/>
    </location>
    <ligand>
        <name>NADPH</name>
        <dbReference type="ChEBI" id="CHEBI:57783"/>
    </ligand>
</feature>
<dbReference type="NCBIfam" id="NF000942">
    <property type="entry name" value="PRK00094.1-4"/>
    <property type="match status" value="1"/>
</dbReference>
<feature type="binding site" evidence="13">
    <location>
        <position position="190"/>
    </location>
    <ligand>
        <name>sn-glycerol 3-phosphate</name>
        <dbReference type="ChEBI" id="CHEBI:57597"/>
    </ligand>
</feature>
<feature type="domain" description="Glycerol-3-phosphate dehydrogenase NAD-dependent N-terminal" evidence="18">
    <location>
        <begin position="4"/>
        <end position="159"/>
    </location>
</feature>
<evidence type="ECO:0000256" key="9">
    <source>
        <dbReference type="ARBA" id="ARBA00052716"/>
    </source>
</evidence>
<dbReference type="GO" id="GO:0005975">
    <property type="term" value="P:carbohydrate metabolic process"/>
    <property type="evidence" value="ECO:0007669"/>
    <property type="project" value="InterPro"/>
</dbReference>
<evidence type="ECO:0000256" key="15">
    <source>
        <dbReference type="PIRSR" id="PIRSR000114-2"/>
    </source>
</evidence>
<name>A0A9D1HZ06_9ACTN</name>
<accession>A0A9D1HZ06</accession>
<comment type="pathway">
    <text evidence="13">Membrane lipid metabolism; glycerophospholipid metabolism.</text>
</comment>
<comment type="function">
    <text evidence="13">Catalyzes the reduction of the glycolytic intermediate dihydroxyacetone phosphate (DHAP) to sn-glycerol 3-phosphate (G3P), the key precursor for phospholipid synthesis.</text>
</comment>
<gene>
    <name evidence="13" type="primary">gpsA</name>
    <name evidence="20" type="ORF">IAD17_04615</name>
</gene>
<evidence type="ECO:0000259" key="18">
    <source>
        <dbReference type="Pfam" id="PF01210"/>
    </source>
</evidence>
<evidence type="ECO:0000256" key="16">
    <source>
        <dbReference type="PIRSR" id="PIRSR000114-3"/>
    </source>
</evidence>
<evidence type="ECO:0000256" key="13">
    <source>
        <dbReference type="HAMAP-Rule" id="MF_00394"/>
    </source>
</evidence>
<feature type="binding site" evidence="16">
    <location>
        <begin position="8"/>
        <end position="13"/>
    </location>
    <ligand>
        <name>NAD(+)</name>
        <dbReference type="ChEBI" id="CHEBI:57540"/>
    </ligand>
</feature>
<dbReference type="Pfam" id="PF07479">
    <property type="entry name" value="NAD_Gly3P_dh_C"/>
    <property type="match status" value="1"/>
</dbReference>
<dbReference type="GO" id="GO:0047952">
    <property type="term" value="F:glycerol-3-phosphate dehydrogenase [NAD(P)+] activity"/>
    <property type="evidence" value="ECO:0007669"/>
    <property type="project" value="UniProtKB-UniRule"/>
</dbReference>
<comment type="caution">
    <text evidence="13">Lacks conserved residue(s) required for the propagation of feature annotation.</text>
</comment>
<dbReference type="Gene3D" id="1.10.1040.10">
    <property type="entry name" value="N-(1-d-carboxylethyl)-l-norvaline Dehydrogenase, domain 2"/>
    <property type="match status" value="1"/>
</dbReference>
<evidence type="ECO:0000256" key="7">
    <source>
        <dbReference type="ARBA" id="ARBA00023209"/>
    </source>
</evidence>
<dbReference type="FunFam" id="3.40.50.720:FF:000019">
    <property type="entry name" value="Glycerol-3-phosphate dehydrogenase [NAD(P)+]"/>
    <property type="match status" value="1"/>
</dbReference>
<reference evidence="20" key="2">
    <citation type="journal article" date="2021" name="PeerJ">
        <title>Extensive microbial diversity within the chicken gut microbiome revealed by metagenomics and culture.</title>
        <authorList>
            <person name="Gilroy R."/>
            <person name="Ravi A."/>
            <person name="Getino M."/>
            <person name="Pursley I."/>
            <person name="Horton D.L."/>
            <person name="Alikhan N.F."/>
            <person name="Baker D."/>
            <person name="Gharbi K."/>
            <person name="Hall N."/>
            <person name="Watson M."/>
            <person name="Adriaenssens E.M."/>
            <person name="Foster-Nyarko E."/>
            <person name="Jarju S."/>
            <person name="Secka A."/>
            <person name="Antonio M."/>
            <person name="Oren A."/>
            <person name="Chaudhuri R.R."/>
            <person name="La Ragione R."/>
            <person name="Hildebrand F."/>
            <person name="Pallen M.J."/>
        </authorList>
    </citation>
    <scope>NUCLEOTIDE SEQUENCE</scope>
    <source>
        <strain evidence="20">ChiHjej12B11-29160</strain>
    </source>
</reference>
<evidence type="ECO:0000256" key="3">
    <source>
        <dbReference type="ARBA" id="ARBA00022857"/>
    </source>
</evidence>
<dbReference type="SUPFAM" id="SSF51735">
    <property type="entry name" value="NAD(P)-binding Rossmann-fold domains"/>
    <property type="match status" value="1"/>
</dbReference>
<evidence type="ECO:0000256" key="17">
    <source>
        <dbReference type="RuleBase" id="RU000437"/>
    </source>
</evidence>
<feature type="binding site" evidence="13">
    <location>
        <position position="106"/>
    </location>
    <ligand>
        <name>NADPH</name>
        <dbReference type="ChEBI" id="CHEBI:57783"/>
    </ligand>
</feature>
<dbReference type="SUPFAM" id="SSF48179">
    <property type="entry name" value="6-phosphogluconate dehydrogenase C-terminal domain-like"/>
    <property type="match status" value="1"/>
</dbReference>
<dbReference type="GO" id="GO:0051287">
    <property type="term" value="F:NAD binding"/>
    <property type="evidence" value="ECO:0007669"/>
    <property type="project" value="InterPro"/>
</dbReference>
<dbReference type="AlphaFoldDB" id="A0A9D1HZ06"/>
<feature type="active site" description="Proton acceptor" evidence="13 14">
    <location>
        <position position="190"/>
    </location>
</feature>
<evidence type="ECO:0000256" key="10">
    <source>
        <dbReference type="ARBA" id="ARBA00066687"/>
    </source>
</evidence>
<dbReference type="GO" id="GO:0046167">
    <property type="term" value="P:glycerol-3-phosphate biosynthetic process"/>
    <property type="evidence" value="ECO:0007669"/>
    <property type="project" value="UniProtKB-UniRule"/>
</dbReference>
<feature type="binding site" evidence="13">
    <location>
        <position position="254"/>
    </location>
    <ligand>
        <name>sn-glycerol 3-phosphate</name>
        <dbReference type="ChEBI" id="CHEBI:57597"/>
    </ligand>
</feature>
<feature type="binding site" evidence="13">
    <location>
        <position position="278"/>
    </location>
    <ligand>
        <name>NADPH</name>
        <dbReference type="ChEBI" id="CHEBI:57783"/>
    </ligand>
</feature>
<dbReference type="HAMAP" id="MF_00394">
    <property type="entry name" value="NAD_Glyc3P_dehydrog"/>
    <property type="match status" value="1"/>
</dbReference>
<evidence type="ECO:0000259" key="19">
    <source>
        <dbReference type="Pfam" id="PF07479"/>
    </source>
</evidence>
<dbReference type="GO" id="GO:0006650">
    <property type="term" value="P:glycerophospholipid metabolic process"/>
    <property type="evidence" value="ECO:0007669"/>
    <property type="project" value="UniProtKB-UniRule"/>
</dbReference>
<comment type="caution">
    <text evidence="20">The sequence shown here is derived from an EMBL/GenBank/DDBJ whole genome shotgun (WGS) entry which is preliminary data.</text>
</comment>
<keyword evidence="13" id="KW-0963">Cytoplasm</keyword>
<feature type="binding site" evidence="16">
    <location>
        <position position="254"/>
    </location>
    <ligand>
        <name>NAD(+)</name>
        <dbReference type="ChEBI" id="CHEBI:57540"/>
    </ligand>
</feature>
<keyword evidence="2 13" id="KW-0444">Lipid biosynthesis</keyword>
<dbReference type="Gene3D" id="3.40.50.720">
    <property type="entry name" value="NAD(P)-binding Rossmann-like Domain"/>
    <property type="match status" value="1"/>
</dbReference>
<evidence type="ECO:0000313" key="20">
    <source>
        <dbReference type="EMBL" id="HIU24183.1"/>
    </source>
</evidence>
<dbReference type="EC" id="1.1.1.94" evidence="10 13"/>
<feature type="binding site" evidence="13">
    <location>
        <position position="32"/>
    </location>
    <ligand>
        <name>NADPH</name>
        <dbReference type="ChEBI" id="CHEBI:57783"/>
    </ligand>
</feature>
<comment type="subcellular location">
    <subcellularLocation>
        <location evidence="13">Cytoplasm</location>
    </subcellularLocation>
</comment>
<organism evidence="20 21">
    <name type="scientific">Candidatus Coprovicinus avistercoris</name>
    <dbReference type="NCBI Taxonomy" id="2840754"/>
    <lineage>
        <taxon>Bacteria</taxon>
        <taxon>Bacillati</taxon>
        <taxon>Actinomycetota</taxon>
        <taxon>Coriobacteriia</taxon>
        <taxon>Coriobacteriales</taxon>
        <taxon>Coriobacteriaceae</taxon>
        <taxon>Coriobacteriaceae incertae sedis</taxon>
        <taxon>Candidatus Coprovicinus</taxon>
    </lineage>
</organism>
<feature type="domain" description="Glycerol-3-phosphate dehydrogenase NAD-dependent C-terminal" evidence="19">
    <location>
        <begin position="179"/>
        <end position="319"/>
    </location>
</feature>
<dbReference type="PIRSF" id="PIRSF000114">
    <property type="entry name" value="Glycerol-3-P_dh"/>
    <property type="match status" value="1"/>
</dbReference>
<keyword evidence="3 13" id="KW-0521">NADP</keyword>
<sequence length="337" mass="35494">MSRIAIIGAGSWGTAAAGLVAKHADEVVLWAHSQEVADGICQTHKNPRYLSDYELPHNVEATTSLTDALEKIDALLVAVPSSHLRKTLLAGAQFIASSTPVLVLTKGIERKTGYTMAELVGEVLGNPSRICALSGPNHAEEIAAGKLSASVIAGNSREVCTSFRDLLIDRAFRIYVSSDLVGVEVCGATKNIMAIAAGTAAGLGLGDNALAVIMTRGLAEMARISAACGGDPQTCMGLAGMGDLVATCTSRHSRNRCFGEQLARGITLSEYERKTHMVVEGAYAATAVHELACRLNVEAPITSIVHRVLDEGLSVQTAMGELLSRVPGEEFYGFDKE</sequence>
<dbReference type="InterPro" id="IPR011128">
    <property type="entry name" value="G3P_DH_NAD-dep_N"/>
</dbReference>
<dbReference type="NCBIfam" id="NF000940">
    <property type="entry name" value="PRK00094.1-2"/>
    <property type="match status" value="1"/>
</dbReference>
<keyword evidence="8 13" id="KW-1208">Phospholipid metabolism</keyword>
<evidence type="ECO:0000256" key="11">
    <source>
        <dbReference type="ARBA" id="ARBA00069372"/>
    </source>
</evidence>
<keyword evidence="7 13" id="KW-0594">Phospholipid biosynthesis</keyword>
<evidence type="ECO:0000256" key="4">
    <source>
        <dbReference type="ARBA" id="ARBA00023002"/>
    </source>
</evidence>
<feature type="binding site" evidence="15">
    <location>
        <begin position="254"/>
        <end position="255"/>
    </location>
    <ligand>
        <name>substrate</name>
    </ligand>
</feature>
<feature type="binding site" evidence="13">
    <location>
        <position position="11"/>
    </location>
    <ligand>
        <name>NADPH</name>
        <dbReference type="ChEBI" id="CHEBI:57783"/>
    </ligand>
</feature>
<protein>
    <recommendedName>
        <fullName evidence="11 13">Glycerol-3-phosphate dehydrogenase [NAD(P)+]</fullName>
        <ecNumber evidence="10 13">1.1.1.94</ecNumber>
    </recommendedName>
    <alternativeName>
        <fullName evidence="13">NAD(P)(+)-dependent glycerol-3-phosphate dehydrogenase</fullName>
    </alternativeName>
    <alternativeName>
        <fullName evidence="12 13">NAD(P)H-dependent dihydroxyacetone-phosphate reductase</fullName>
    </alternativeName>
</protein>
<dbReference type="GO" id="GO:0046168">
    <property type="term" value="P:glycerol-3-phosphate catabolic process"/>
    <property type="evidence" value="ECO:0007669"/>
    <property type="project" value="InterPro"/>
</dbReference>
<comment type="catalytic activity">
    <reaction evidence="13">
        <text>sn-glycerol 3-phosphate + NAD(+) = dihydroxyacetone phosphate + NADH + H(+)</text>
        <dbReference type="Rhea" id="RHEA:11092"/>
        <dbReference type="ChEBI" id="CHEBI:15378"/>
        <dbReference type="ChEBI" id="CHEBI:57540"/>
        <dbReference type="ChEBI" id="CHEBI:57597"/>
        <dbReference type="ChEBI" id="CHEBI:57642"/>
        <dbReference type="ChEBI" id="CHEBI:57945"/>
        <dbReference type="EC" id="1.1.1.94"/>
    </reaction>
</comment>
<dbReference type="PANTHER" id="PTHR11728:SF1">
    <property type="entry name" value="GLYCEROL-3-PHOSPHATE DEHYDROGENASE [NAD(+)] 2, CHLOROPLASTIC"/>
    <property type="match status" value="1"/>
</dbReference>
<dbReference type="InterPro" id="IPR006109">
    <property type="entry name" value="G3P_DH_NAD-dep_C"/>
</dbReference>
<feature type="binding site" evidence="13">
    <location>
        <position position="255"/>
    </location>
    <ligand>
        <name>sn-glycerol 3-phosphate</name>
        <dbReference type="ChEBI" id="CHEBI:57597"/>
    </ligand>
</feature>
<dbReference type="InterPro" id="IPR013328">
    <property type="entry name" value="6PGD_dom2"/>
</dbReference>
<dbReference type="PANTHER" id="PTHR11728">
    <property type="entry name" value="GLYCEROL-3-PHOSPHATE DEHYDROGENASE"/>
    <property type="match status" value="1"/>
</dbReference>
<dbReference type="GO" id="GO:0008654">
    <property type="term" value="P:phospholipid biosynthetic process"/>
    <property type="evidence" value="ECO:0007669"/>
    <property type="project" value="UniProtKB-KW"/>
</dbReference>
<feature type="binding site" evidence="13">
    <location>
        <position position="139"/>
    </location>
    <ligand>
        <name>NADPH</name>
        <dbReference type="ChEBI" id="CHEBI:57783"/>
    </ligand>
</feature>
<dbReference type="InterPro" id="IPR008927">
    <property type="entry name" value="6-PGluconate_DH-like_C_sf"/>
</dbReference>
<feature type="binding site" evidence="15">
    <location>
        <position position="106"/>
    </location>
    <ligand>
        <name>substrate</name>
    </ligand>
</feature>
<evidence type="ECO:0000256" key="1">
    <source>
        <dbReference type="ARBA" id="ARBA00011009"/>
    </source>
</evidence>
<evidence type="ECO:0000256" key="8">
    <source>
        <dbReference type="ARBA" id="ARBA00023264"/>
    </source>
</evidence>
<feature type="binding site" evidence="13">
    <location>
        <position position="243"/>
    </location>
    <ligand>
        <name>sn-glycerol 3-phosphate</name>
        <dbReference type="ChEBI" id="CHEBI:57597"/>
    </ligand>
</feature>
<comment type="catalytic activity">
    <reaction evidence="9">
        <text>sn-glycerol 3-phosphate + NADP(+) = dihydroxyacetone phosphate + NADPH + H(+)</text>
        <dbReference type="Rhea" id="RHEA:11096"/>
        <dbReference type="ChEBI" id="CHEBI:15378"/>
        <dbReference type="ChEBI" id="CHEBI:57597"/>
        <dbReference type="ChEBI" id="CHEBI:57642"/>
        <dbReference type="ChEBI" id="CHEBI:57783"/>
        <dbReference type="ChEBI" id="CHEBI:58349"/>
        <dbReference type="EC" id="1.1.1.94"/>
    </reaction>
    <physiologicalReaction direction="right-to-left" evidence="9">
        <dbReference type="Rhea" id="RHEA:11098"/>
    </physiologicalReaction>
</comment>
<feature type="binding site" evidence="13">
    <location>
        <position position="135"/>
    </location>
    <ligand>
        <name>sn-glycerol 3-phosphate</name>
        <dbReference type="ChEBI" id="CHEBI:57597"/>
    </ligand>
</feature>
<feature type="binding site" evidence="16">
    <location>
        <position position="139"/>
    </location>
    <ligand>
        <name>NAD(+)</name>
        <dbReference type="ChEBI" id="CHEBI:57540"/>
    </ligand>
</feature>
<dbReference type="FunFam" id="1.10.1040.10:FF:000001">
    <property type="entry name" value="Glycerol-3-phosphate dehydrogenase [NAD(P)+]"/>
    <property type="match status" value="1"/>
</dbReference>
<keyword evidence="6 13" id="KW-0443">Lipid metabolism</keyword>
<keyword evidence="5 13" id="KW-0520">NAD</keyword>
<evidence type="ECO:0000256" key="5">
    <source>
        <dbReference type="ARBA" id="ARBA00023027"/>
    </source>
</evidence>
<evidence type="ECO:0000256" key="14">
    <source>
        <dbReference type="PIRSR" id="PIRSR000114-1"/>
    </source>
</evidence>
<evidence type="ECO:0000313" key="21">
    <source>
        <dbReference type="Proteomes" id="UP000824078"/>
    </source>
</evidence>
<evidence type="ECO:0000256" key="2">
    <source>
        <dbReference type="ARBA" id="ARBA00022516"/>
    </source>
</evidence>
<feature type="binding site" evidence="13">
    <location>
        <position position="254"/>
    </location>
    <ligand>
        <name>NADPH</name>
        <dbReference type="ChEBI" id="CHEBI:57783"/>
    </ligand>
</feature>
<dbReference type="InterPro" id="IPR036291">
    <property type="entry name" value="NAD(P)-bd_dom_sf"/>
</dbReference>
<dbReference type="GO" id="GO:0005829">
    <property type="term" value="C:cytosol"/>
    <property type="evidence" value="ECO:0007669"/>
    <property type="project" value="TreeGrafter"/>
</dbReference>
<keyword evidence="13" id="KW-0547">Nucleotide-binding</keyword>
<feature type="binding site" evidence="13">
    <location>
        <position position="106"/>
    </location>
    <ligand>
        <name>sn-glycerol 3-phosphate</name>
        <dbReference type="ChEBI" id="CHEBI:57597"/>
    </ligand>
</feature>
<dbReference type="Proteomes" id="UP000824078">
    <property type="component" value="Unassembled WGS sequence"/>
</dbReference>
<evidence type="ECO:0000256" key="12">
    <source>
        <dbReference type="ARBA" id="ARBA00080511"/>
    </source>
</evidence>
<dbReference type="Pfam" id="PF01210">
    <property type="entry name" value="NAD_Gly3P_dh_N"/>
    <property type="match status" value="1"/>
</dbReference>